<feature type="signal peptide" evidence="1">
    <location>
        <begin position="1"/>
        <end position="16"/>
    </location>
</feature>
<evidence type="ECO:0000313" key="4">
    <source>
        <dbReference type="Proteomes" id="UP000692954"/>
    </source>
</evidence>
<accession>A0A8S1R4M1</accession>
<dbReference type="Proteomes" id="UP000692954">
    <property type="component" value="Unassembled WGS sequence"/>
</dbReference>
<dbReference type="OrthoDB" id="304609at2759"/>
<protein>
    <recommendedName>
        <fullName evidence="2">H-type lectin domain-containing protein</fullName>
    </recommendedName>
</protein>
<feature type="chain" id="PRO_5035791281" description="H-type lectin domain-containing protein" evidence="1">
    <location>
        <begin position="17"/>
        <end position="453"/>
    </location>
</feature>
<dbReference type="InterPro" id="IPR019019">
    <property type="entry name" value="H-type_lectin_domain"/>
</dbReference>
<dbReference type="GO" id="GO:0007155">
    <property type="term" value="P:cell adhesion"/>
    <property type="evidence" value="ECO:0007669"/>
    <property type="project" value="InterPro"/>
</dbReference>
<evidence type="ECO:0000313" key="3">
    <source>
        <dbReference type="EMBL" id="CAD8122022.1"/>
    </source>
</evidence>
<name>A0A8S1R4M1_9CILI</name>
<dbReference type="Pfam" id="PF09458">
    <property type="entry name" value="H_lectin"/>
    <property type="match status" value="1"/>
</dbReference>
<keyword evidence="1" id="KW-0732">Signal</keyword>
<keyword evidence="4" id="KW-1185">Reference proteome</keyword>
<dbReference type="AlphaFoldDB" id="A0A8S1R4M1"/>
<evidence type="ECO:0000259" key="2">
    <source>
        <dbReference type="Pfam" id="PF09458"/>
    </source>
</evidence>
<organism evidence="3 4">
    <name type="scientific">Paramecium sonneborni</name>
    <dbReference type="NCBI Taxonomy" id="65129"/>
    <lineage>
        <taxon>Eukaryota</taxon>
        <taxon>Sar</taxon>
        <taxon>Alveolata</taxon>
        <taxon>Ciliophora</taxon>
        <taxon>Intramacronucleata</taxon>
        <taxon>Oligohymenophorea</taxon>
        <taxon>Peniculida</taxon>
        <taxon>Parameciidae</taxon>
        <taxon>Paramecium</taxon>
    </lineage>
</organism>
<proteinExistence type="predicted"/>
<dbReference type="EMBL" id="CAJJDN010000136">
    <property type="protein sequence ID" value="CAD8122022.1"/>
    <property type="molecule type" value="Genomic_DNA"/>
</dbReference>
<gene>
    <name evidence="3" type="ORF">PSON_ATCC_30995.1.T1360011</name>
</gene>
<reference evidence="3" key="1">
    <citation type="submission" date="2021-01" db="EMBL/GenBank/DDBJ databases">
        <authorList>
            <consortium name="Genoscope - CEA"/>
            <person name="William W."/>
        </authorList>
    </citation>
    <scope>NUCLEOTIDE SEQUENCE</scope>
</reference>
<sequence length="453" mass="53518">MFKLLLLIFSIRASHRFEQGLITHFSYLANPNLVLFLSSTQFRSEEFYIPFQKQFSQVPNVYLNIYKLDLSYVFPQGYSLEITSITTAGFKVKIICESTAQFFQVEFNWFAFNDDRVKVINNFNIINPQTQYIHSYEKNCYINIAFSNFVSYYALESQENYQTGLTLTPDTITISFSFQGLQSFGYQILLSNSDIFLIGPSIISIQPNGSSQVVNFPAGWITQNCFLNLLGFKHVGTINIRLFTQITYFSSVSVGIYPWADSIIYSIQYNYFCIHDIQFKLAKFDGFMQSQFFDPNNQIDTHIEIKEINYSQNQIYTEEIIIAQSIESITIIFYWQCLDQEILKIQLFCPEQWCSQTIIKCKIKKFIPSDYQQSFCSIKINCNSQQQLKPKFHYLQPKQQSQLMNMNKSYSNQKKQHELFNFLFQISLLFFYYQFEIQYYKIVNFEKDFTKYI</sequence>
<dbReference type="GO" id="GO:0030246">
    <property type="term" value="F:carbohydrate binding"/>
    <property type="evidence" value="ECO:0007669"/>
    <property type="project" value="InterPro"/>
</dbReference>
<comment type="caution">
    <text evidence="3">The sequence shown here is derived from an EMBL/GenBank/DDBJ whole genome shotgun (WGS) entry which is preliminary data.</text>
</comment>
<feature type="domain" description="H-type lectin" evidence="2">
    <location>
        <begin position="48"/>
        <end position="112"/>
    </location>
</feature>
<evidence type="ECO:0000256" key="1">
    <source>
        <dbReference type="SAM" id="SignalP"/>
    </source>
</evidence>